<dbReference type="CDD" id="cd00081">
    <property type="entry name" value="Hint"/>
    <property type="match status" value="1"/>
</dbReference>
<dbReference type="GeneID" id="32306465"/>
<sequence>MALSTTGPLSLGDINAELGRTRTASISLDAAENGSYGTINQNSPFRPSSSNPASVSEWRGYNHAATAPSITITSYSSGNLYFTIAGTGYSPSTLTVKASTTSATGPWANSTAGSNSPRGVSIPTVTTWYMIEDALNTSIFSNVYQFVVANDTTPPSIPTGLYCNDGDGESTTSIFIGWNASTDNKGVEGYNLQRKAGANGTWVTRYSGPNTFYYDTGSYNTLYYFQVRAYDAAGNYSNFSSSASWRTGEIVCFVEGTLITLPDGSQKPIEKLKINDLLLSAEIETLNDTNEVAKLYKWSCDYVAENRIIAPITNIEPKIAYKTIILNNGLLEATPFHSQLIQREGIWKFIPIGEVVVGDKLYGLSKEIIPITSVSVNFEERKIYPLTLSPSHTYFANGVLTHNIKPPDPV</sequence>
<dbReference type="EMBL" id="CP016907">
    <property type="protein sequence ID" value="AOC93731.1"/>
    <property type="molecule type" value="Genomic_DNA"/>
</dbReference>
<dbReference type="KEGG" id="fjg:BB050_00577"/>
<dbReference type="AlphaFoldDB" id="A0AAC9CZ65"/>
<gene>
    <name evidence="2" type="ORF">BB050_00577</name>
</gene>
<dbReference type="PROSITE" id="PS50818">
    <property type="entry name" value="INTEIN_C_TER"/>
    <property type="match status" value="1"/>
</dbReference>
<dbReference type="InterPro" id="IPR030934">
    <property type="entry name" value="Intein_C"/>
</dbReference>
<dbReference type="Proteomes" id="UP000093276">
    <property type="component" value="Chromosome"/>
</dbReference>
<feature type="domain" description="Fibronectin type-III" evidence="1">
    <location>
        <begin position="154"/>
        <end position="250"/>
    </location>
</feature>
<dbReference type="CDD" id="cd00063">
    <property type="entry name" value="FN3"/>
    <property type="match status" value="1"/>
</dbReference>
<dbReference type="PROSITE" id="PS50853">
    <property type="entry name" value="FN3"/>
    <property type="match status" value="1"/>
</dbReference>
<dbReference type="InterPro" id="IPR013783">
    <property type="entry name" value="Ig-like_fold"/>
</dbReference>
<evidence type="ECO:0000259" key="1">
    <source>
        <dbReference type="PROSITE" id="PS50853"/>
    </source>
</evidence>
<reference evidence="2 3" key="1">
    <citation type="submission" date="2016-08" db="EMBL/GenBank/DDBJ databases">
        <title>Complete genome sequence of Flavobacterium johnsoniae strain GSE09, a volatile-producing biocontrol agent isolated from cucumber (Cucumis sativus).</title>
        <authorList>
            <person name="Jeong J.-J."/>
            <person name="Oh J.Y."/>
            <person name="Jim Y.J."/>
            <person name="Sang M.K."/>
            <person name="Kim K.D."/>
        </authorList>
    </citation>
    <scope>NUCLEOTIDE SEQUENCE [LARGE SCALE GENOMIC DNA]</scope>
    <source>
        <strain evidence="2 3">GSE09</strain>
    </source>
</reference>
<evidence type="ECO:0000313" key="3">
    <source>
        <dbReference type="Proteomes" id="UP000093276"/>
    </source>
</evidence>
<accession>A0AAC9CZ65</accession>
<protein>
    <recommendedName>
        <fullName evidence="1">Fibronectin type-III domain-containing protein</fullName>
    </recommendedName>
</protein>
<name>A0AAC9CZ65_9FLAO</name>
<organism evidence="2 3">
    <name type="scientific">Flavobacterium anhuiense</name>
    <dbReference type="NCBI Taxonomy" id="459526"/>
    <lineage>
        <taxon>Bacteria</taxon>
        <taxon>Pseudomonadati</taxon>
        <taxon>Bacteroidota</taxon>
        <taxon>Flavobacteriia</taxon>
        <taxon>Flavobacteriales</taxon>
        <taxon>Flavobacteriaceae</taxon>
        <taxon>Flavobacterium</taxon>
    </lineage>
</organism>
<dbReference type="SUPFAM" id="SSF49265">
    <property type="entry name" value="Fibronectin type III"/>
    <property type="match status" value="1"/>
</dbReference>
<dbReference type="InterPro" id="IPR036844">
    <property type="entry name" value="Hint_dom_sf"/>
</dbReference>
<dbReference type="Gene3D" id="2.60.40.10">
    <property type="entry name" value="Immunoglobulins"/>
    <property type="match status" value="1"/>
</dbReference>
<dbReference type="RefSeq" id="WP_066032528.1">
    <property type="nucleotide sequence ID" value="NZ_CP016907.1"/>
</dbReference>
<dbReference type="InterPro" id="IPR036116">
    <property type="entry name" value="FN3_sf"/>
</dbReference>
<proteinExistence type="predicted"/>
<evidence type="ECO:0000313" key="2">
    <source>
        <dbReference type="EMBL" id="AOC93731.1"/>
    </source>
</evidence>
<dbReference type="SUPFAM" id="SSF51294">
    <property type="entry name" value="Hedgehog/intein (Hint) domain"/>
    <property type="match status" value="1"/>
</dbReference>
<dbReference type="InterPro" id="IPR003961">
    <property type="entry name" value="FN3_dom"/>
</dbReference>
<dbReference type="Gene3D" id="2.170.16.10">
    <property type="entry name" value="Hedgehog/Intein (Hint) domain"/>
    <property type="match status" value="1"/>
</dbReference>